<evidence type="ECO:0000313" key="5">
    <source>
        <dbReference type="Proteomes" id="UP000280307"/>
    </source>
</evidence>
<dbReference type="GO" id="GO:0035556">
    <property type="term" value="P:intracellular signal transduction"/>
    <property type="evidence" value="ECO:0007669"/>
    <property type="project" value="InterPro"/>
</dbReference>
<dbReference type="GO" id="GO:0006171">
    <property type="term" value="P:cAMP biosynthetic process"/>
    <property type="evidence" value="ECO:0007669"/>
    <property type="project" value="TreeGrafter"/>
</dbReference>
<name>A0A426TRA5_9CHLR</name>
<dbReference type="AlphaFoldDB" id="A0A426TRA5"/>
<dbReference type="PANTHER" id="PTHR43081:SF18">
    <property type="entry name" value="BLL7624 PROTEIN"/>
    <property type="match status" value="1"/>
</dbReference>
<dbReference type="PANTHER" id="PTHR43081">
    <property type="entry name" value="ADENYLATE CYCLASE, TERMINAL-DIFFERENTIATION SPECIFIC-RELATED"/>
    <property type="match status" value="1"/>
</dbReference>
<comment type="caution">
    <text evidence="4">The sequence shown here is derived from an EMBL/GenBank/DDBJ whole genome shotgun (WGS) entry which is preliminary data.</text>
</comment>
<comment type="similarity">
    <text evidence="1">Belongs to the adenylyl cyclase class-3 family.</text>
</comment>
<gene>
    <name evidence="4" type="ORF">EI684_21625</name>
</gene>
<protein>
    <submittedName>
        <fullName evidence="4">Adenylate/guanylate cyclase domain-containing protein</fullName>
    </submittedName>
</protein>
<dbReference type="Pfam" id="PF00211">
    <property type="entry name" value="Guanylate_cyc"/>
    <property type="match status" value="1"/>
</dbReference>
<sequence length="365" mass="40525">MFVAFWRLRRQKATNMSPNNVDVALPSSGGRVVRGNQVPAHHPAYNVRSPMPTKAQLEARCADLEAELADLQLLYDTTLEHGTALENELMRQNRRIEELRDKMRKYLSPQLYAALVGGSAATGTRSHDRIKLTVYFSDMVGFSDLTDTIEPELLSTVLNSYLTQMSEIALKHGGTIDKFIGDAMMVFFGAPEFSSDVEHAQRCVAMALEMRETLFGLRETWRLMGIPRTLQVRAGINTGFCTVGNFGSEHRMDYTIIGGNVNLAARLQSAAPPDRIYLAASTYGLVEDLVQAHARGSIQVKGIHVPVEVWDLQGLRSANTSNPYLEWNAGRLRLQALDVELETLAPNERQALQQALARALVLLDA</sequence>
<accession>A0A426TRA5</accession>
<feature type="coiled-coil region" evidence="2">
    <location>
        <begin position="54"/>
        <end position="102"/>
    </location>
</feature>
<evidence type="ECO:0000256" key="1">
    <source>
        <dbReference type="ARBA" id="ARBA00005381"/>
    </source>
</evidence>
<reference evidence="4 5" key="1">
    <citation type="submission" date="2018-12" db="EMBL/GenBank/DDBJ databases">
        <title>Genome Sequence of Candidatus Viridilinea halotolerans isolated from saline sulfide-rich spring.</title>
        <authorList>
            <person name="Grouzdev D.S."/>
            <person name="Burganskaya E.I."/>
            <person name="Krutkina M.S."/>
            <person name="Sukhacheva M.V."/>
            <person name="Gorlenko V.M."/>
        </authorList>
    </citation>
    <scope>NUCLEOTIDE SEQUENCE [LARGE SCALE GENOMIC DNA]</scope>
    <source>
        <strain evidence="4">Chok-6</strain>
    </source>
</reference>
<dbReference type="EMBL" id="RSAS01000894">
    <property type="protein sequence ID" value="RRR65961.1"/>
    <property type="molecule type" value="Genomic_DNA"/>
</dbReference>
<dbReference type="SMART" id="SM00044">
    <property type="entry name" value="CYCc"/>
    <property type="match status" value="1"/>
</dbReference>
<dbReference type="InterPro" id="IPR001054">
    <property type="entry name" value="A/G_cyclase"/>
</dbReference>
<dbReference type="PROSITE" id="PS50125">
    <property type="entry name" value="GUANYLATE_CYCLASE_2"/>
    <property type="match status" value="1"/>
</dbReference>
<dbReference type="GO" id="GO:0004016">
    <property type="term" value="F:adenylate cyclase activity"/>
    <property type="evidence" value="ECO:0007669"/>
    <property type="project" value="UniProtKB-ARBA"/>
</dbReference>
<dbReference type="Gene3D" id="3.30.70.1230">
    <property type="entry name" value="Nucleotide cyclase"/>
    <property type="match status" value="1"/>
</dbReference>
<evidence type="ECO:0000259" key="3">
    <source>
        <dbReference type="PROSITE" id="PS50125"/>
    </source>
</evidence>
<feature type="domain" description="Guanylate cyclase" evidence="3">
    <location>
        <begin position="133"/>
        <end position="268"/>
    </location>
</feature>
<dbReference type="Proteomes" id="UP000280307">
    <property type="component" value="Unassembled WGS sequence"/>
</dbReference>
<dbReference type="InterPro" id="IPR029787">
    <property type="entry name" value="Nucleotide_cyclase"/>
</dbReference>
<dbReference type="SUPFAM" id="SSF55073">
    <property type="entry name" value="Nucleotide cyclase"/>
    <property type="match status" value="1"/>
</dbReference>
<evidence type="ECO:0000313" key="4">
    <source>
        <dbReference type="EMBL" id="RRR65961.1"/>
    </source>
</evidence>
<dbReference type="InterPro" id="IPR050697">
    <property type="entry name" value="Adenylyl/Guanylyl_Cyclase_3/4"/>
</dbReference>
<dbReference type="CDD" id="cd07302">
    <property type="entry name" value="CHD"/>
    <property type="match status" value="1"/>
</dbReference>
<keyword evidence="2" id="KW-0175">Coiled coil</keyword>
<organism evidence="4 5">
    <name type="scientific">Candidatus Viridilinea halotolerans</name>
    <dbReference type="NCBI Taxonomy" id="2491704"/>
    <lineage>
        <taxon>Bacteria</taxon>
        <taxon>Bacillati</taxon>
        <taxon>Chloroflexota</taxon>
        <taxon>Chloroflexia</taxon>
        <taxon>Chloroflexales</taxon>
        <taxon>Chloroflexineae</taxon>
        <taxon>Oscillochloridaceae</taxon>
        <taxon>Candidatus Viridilinea</taxon>
    </lineage>
</organism>
<evidence type="ECO:0000256" key="2">
    <source>
        <dbReference type="SAM" id="Coils"/>
    </source>
</evidence>
<proteinExistence type="inferred from homology"/>